<comment type="caution">
    <text evidence="2">The sequence shown here is derived from an EMBL/GenBank/DDBJ whole genome shotgun (WGS) entry which is preliminary data.</text>
</comment>
<dbReference type="PROSITE" id="PS50965">
    <property type="entry name" value="NERD"/>
    <property type="match status" value="1"/>
</dbReference>
<sequence>MIYKERSKPLELLQLEVLAHRTALSPKKQSDLVKLKKGFEGERLFDSMLESLSNKHLQVNDLLLTFNGTVFQIDTLLITQEKIFVYEVKNFHGEFIYEQEKFFKFPQQEIQNPLHQIARSTSLLTQLIRKLGFNWPIQSHVIFINKNFTLFNAPPNTSMILPTQIDPHLKYLQTIPSRLNHVHKRLAEKLIEQHLDQSPFQKKPAYSYEQVKKGILCGKCSSSIVKLEGRTVYCDDCGWNEPFADSVVRTVNDFVLLFPEMKITVSQTHEWCNSLISKKGISSALQKNFKRGGKKRWTYYY</sequence>
<evidence type="ECO:0000313" key="2">
    <source>
        <dbReference type="EMBL" id="MBU6080930.1"/>
    </source>
</evidence>
<evidence type="ECO:0000313" key="3">
    <source>
        <dbReference type="Proteomes" id="UP000812672"/>
    </source>
</evidence>
<dbReference type="Proteomes" id="UP000812672">
    <property type="component" value="Unassembled WGS sequence"/>
</dbReference>
<dbReference type="Pfam" id="PF20376">
    <property type="entry name" value="DUF6671"/>
    <property type="match status" value="1"/>
</dbReference>
<gene>
    <name evidence="2" type="ORF">KQ486_07850</name>
</gene>
<dbReference type="EMBL" id="JAHLZF010000009">
    <property type="protein sequence ID" value="MBU6080930.1"/>
    <property type="molecule type" value="Genomic_DNA"/>
</dbReference>
<name>A0ABS6GQK0_9BACI</name>
<accession>A0ABS6GQK0</accession>
<dbReference type="InterPro" id="IPR046612">
    <property type="entry name" value="DUF6671"/>
</dbReference>
<protein>
    <submittedName>
        <fullName evidence="2">NERD domain-containing protein</fullName>
    </submittedName>
</protein>
<feature type="domain" description="NERD" evidence="1">
    <location>
        <begin position="37"/>
        <end position="147"/>
    </location>
</feature>
<dbReference type="InterPro" id="IPR011528">
    <property type="entry name" value="NERD"/>
</dbReference>
<keyword evidence="3" id="KW-1185">Reference proteome</keyword>
<reference evidence="2 3" key="1">
    <citation type="journal article" date="2011" name="Int. J. Syst. Evol. Microbiol.">
        <title>Allobacillus halotolerans gen. nov., sp. nov. isolated from shrimp paste.</title>
        <authorList>
            <person name="Sheu S.Y."/>
            <person name="Arun A.B."/>
            <person name="Jiang S.R."/>
            <person name="Young C.C."/>
            <person name="Chen W.M."/>
        </authorList>
    </citation>
    <scope>NUCLEOTIDE SEQUENCE [LARGE SCALE GENOMIC DNA]</scope>
    <source>
        <strain evidence="2 3">LMG 24826</strain>
    </source>
</reference>
<dbReference type="Pfam" id="PF08378">
    <property type="entry name" value="NERD"/>
    <property type="match status" value="1"/>
</dbReference>
<evidence type="ECO:0000259" key="1">
    <source>
        <dbReference type="PROSITE" id="PS50965"/>
    </source>
</evidence>
<organism evidence="2 3">
    <name type="scientific">Allobacillus halotolerans</name>
    <dbReference type="NCBI Taxonomy" id="570278"/>
    <lineage>
        <taxon>Bacteria</taxon>
        <taxon>Bacillati</taxon>
        <taxon>Bacillota</taxon>
        <taxon>Bacilli</taxon>
        <taxon>Bacillales</taxon>
        <taxon>Bacillaceae</taxon>
        <taxon>Allobacillus</taxon>
    </lineage>
</organism>
<dbReference type="RefSeq" id="WP_216687275.1">
    <property type="nucleotide sequence ID" value="NZ_CAUPKR010000013.1"/>
</dbReference>
<proteinExistence type="predicted"/>